<organism evidence="1 2">
    <name type="scientific">Acrocarpospora macrocephala</name>
    <dbReference type="NCBI Taxonomy" id="150177"/>
    <lineage>
        <taxon>Bacteria</taxon>
        <taxon>Bacillati</taxon>
        <taxon>Actinomycetota</taxon>
        <taxon>Actinomycetes</taxon>
        <taxon>Streptosporangiales</taxon>
        <taxon>Streptosporangiaceae</taxon>
        <taxon>Acrocarpospora</taxon>
    </lineage>
</organism>
<sequence length="123" mass="13137">MITIEDCLFEAMSIPGALGAILVDHASETAVATRGMSDPERSASGLSEAFRAIQTGLALSSPTGTVRIDDVIVTTDQGYQLIRPMDTPFDGPLLICVQLDLNRANLGLARHRLQSISRQLIAS</sequence>
<dbReference type="RefSeq" id="WP_155358775.1">
    <property type="nucleotide sequence ID" value="NZ_BAAAHL010000058.1"/>
</dbReference>
<reference evidence="1 2" key="1">
    <citation type="submission" date="2019-10" db="EMBL/GenBank/DDBJ databases">
        <title>Whole genome shotgun sequence of Acrocarpospora macrocephala NBRC 16266.</title>
        <authorList>
            <person name="Ichikawa N."/>
            <person name="Kimura A."/>
            <person name="Kitahashi Y."/>
            <person name="Komaki H."/>
            <person name="Oguchi A."/>
        </authorList>
    </citation>
    <scope>NUCLEOTIDE SEQUENCE [LARGE SCALE GENOMIC DNA]</scope>
    <source>
        <strain evidence="1 2">NBRC 16266</strain>
    </source>
</reference>
<name>A0A5M3X5T3_9ACTN</name>
<proteinExistence type="predicted"/>
<dbReference type="EMBL" id="BLAE01000047">
    <property type="protein sequence ID" value="GES13528.1"/>
    <property type="molecule type" value="Genomic_DNA"/>
</dbReference>
<accession>A0A5M3X5T3</accession>
<comment type="caution">
    <text evidence="1">The sequence shown here is derived from an EMBL/GenBank/DDBJ whole genome shotgun (WGS) entry which is preliminary data.</text>
</comment>
<evidence type="ECO:0008006" key="3">
    <source>
        <dbReference type="Google" id="ProtNLM"/>
    </source>
</evidence>
<evidence type="ECO:0000313" key="1">
    <source>
        <dbReference type="EMBL" id="GES13528.1"/>
    </source>
</evidence>
<keyword evidence="2" id="KW-1185">Reference proteome</keyword>
<evidence type="ECO:0000313" key="2">
    <source>
        <dbReference type="Proteomes" id="UP000331127"/>
    </source>
</evidence>
<protein>
    <recommendedName>
        <fullName evidence="3">Roadblock/LAMTOR2 domain-containing protein</fullName>
    </recommendedName>
</protein>
<dbReference type="Proteomes" id="UP000331127">
    <property type="component" value="Unassembled WGS sequence"/>
</dbReference>
<dbReference type="AlphaFoldDB" id="A0A5M3X5T3"/>
<dbReference type="OrthoDB" id="3427879at2"/>
<gene>
    <name evidence="1" type="ORF">Amac_071250</name>
</gene>